<name>A0A512J4B9_9HYPH</name>
<protein>
    <recommendedName>
        <fullName evidence="1">DUF6894 domain-containing protein</fullName>
    </recommendedName>
</protein>
<dbReference type="AlphaFoldDB" id="A0A512J4B9"/>
<evidence type="ECO:0000313" key="2">
    <source>
        <dbReference type="EMBL" id="GEP04806.1"/>
    </source>
</evidence>
<dbReference type="OrthoDB" id="8242967at2"/>
<reference evidence="2 4" key="3">
    <citation type="submission" date="2019-07" db="EMBL/GenBank/DDBJ databases">
        <title>Whole genome shotgun sequence of Methylobacterium oxalidis NBRC 107715.</title>
        <authorList>
            <person name="Hosoyama A."/>
            <person name="Uohara A."/>
            <person name="Ohji S."/>
            <person name="Ichikawa N."/>
        </authorList>
    </citation>
    <scope>NUCLEOTIDE SEQUENCE [LARGE SCALE GENOMIC DNA]</scope>
    <source>
        <strain evidence="2 4">NBRC 107715</strain>
    </source>
</reference>
<sequence>MPRYFFDVHDSGPQFDDRGTVLAGPDEACAKAKSLLASIAHEDIPKGADQHTFMAQVRDEDGNSIYAATLTYSGIRSQRQRHP</sequence>
<dbReference type="Proteomes" id="UP000321960">
    <property type="component" value="Unassembled WGS sequence"/>
</dbReference>
<dbReference type="RefSeq" id="WP_147026404.1">
    <property type="nucleotide sequence ID" value="NZ_BJZU01000052.1"/>
</dbReference>
<dbReference type="EMBL" id="BSPK01000025">
    <property type="protein sequence ID" value="GLS63632.1"/>
    <property type="molecule type" value="Genomic_DNA"/>
</dbReference>
<feature type="domain" description="DUF6894" evidence="1">
    <location>
        <begin position="3"/>
        <end position="71"/>
    </location>
</feature>
<accession>A0A512J4B9</accession>
<dbReference type="InterPro" id="IPR054189">
    <property type="entry name" value="DUF6894"/>
</dbReference>
<comment type="caution">
    <text evidence="2">The sequence shown here is derived from an EMBL/GenBank/DDBJ whole genome shotgun (WGS) entry which is preliminary data.</text>
</comment>
<evidence type="ECO:0000259" key="1">
    <source>
        <dbReference type="Pfam" id="PF21834"/>
    </source>
</evidence>
<dbReference type="EMBL" id="BJZU01000052">
    <property type="protein sequence ID" value="GEP04806.1"/>
    <property type="molecule type" value="Genomic_DNA"/>
</dbReference>
<reference evidence="3" key="4">
    <citation type="submission" date="2023-01" db="EMBL/GenBank/DDBJ databases">
        <title>Draft genome sequence of Methylobacterium oxalidis strain NBRC 107715.</title>
        <authorList>
            <person name="Sun Q."/>
            <person name="Mori K."/>
        </authorList>
    </citation>
    <scope>NUCLEOTIDE SEQUENCE</scope>
    <source>
        <strain evidence="3">NBRC 107715</strain>
    </source>
</reference>
<dbReference type="Proteomes" id="UP001156856">
    <property type="component" value="Unassembled WGS sequence"/>
</dbReference>
<reference evidence="5" key="2">
    <citation type="journal article" date="2019" name="Int. J. Syst. Evol. Microbiol.">
        <title>The Global Catalogue of Microorganisms (GCM) 10K type strain sequencing project: providing services to taxonomists for standard genome sequencing and annotation.</title>
        <authorList>
            <consortium name="The Broad Institute Genomics Platform"/>
            <consortium name="The Broad Institute Genome Sequencing Center for Infectious Disease"/>
            <person name="Wu L."/>
            <person name="Ma J."/>
        </authorList>
    </citation>
    <scope>NUCLEOTIDE SEQUENCE [LARGE SCALE GENOMIC DNA]</scope>
    <source>
        <strain evidence="5">NBRC 107715</strain>
    </source>
</reference>
<reference evidence="3" key="1">
    <citation type="journal article" date="2014" name="Int. J. Syst. Evol. Microbiol.">
        <title>Complete genome of a new Firmicutes species belonging to the dominant human colonic microbiota ('Ruminococcus bicirculans') reveals two chromosomes and a selective capacity to utilize plant glucans.</title>
        <authorList>
            <consortium name="NISC Comparative Sequencing Program"/>
            <person name="Wegmann U."/>
            <person name="Louis P."/>
            <person name="Goesmann A."/>
            <person name="Henrissat B."/>
            <person name="Duncan S.H."/>
            <person name="Flint H.J."/>
        </authorList>
    </citation>
    <scope>NUCLEOTIDE SEQUENCE</scope>
    <source>
        <strain evidence="3">NBRC 107715</strain>
    </source>
</reference>
<keyword evidence="5" id="KW-1185">Reference proteome</keyword>
<evidence type="ECO:0000313" key="4">
    <source>
        <dbReference type="Proteomes" id="UP000321960"/>
    </source>
</evidence>
<proteinExistence type="predicted"/>
<evidence type="ECO:0000313" key="5">
    <source>
        <dbReference type="Proteomes" id="UP001156856"/>
    </source>
</evidence>
<gene>
    <name evidence="3" type="ORF">GCM10007888_20130</name>
    <name evidence="2" type="ORF">MOX02_28440</name>
</gene>
<evidence type="ECO:0000313" key="3">
    <source>
        <dbReference type="EMBL" id="GLS63632.1"/>
    </source>
</evidence>
<organism evidence="2 4">
    <name type="scientific">Methylobacterium oxalidis</name>
    <dbReference type="NCBI Taxonomy" id="944322"/>
    <lineage>
        <taxon>Bacteria</taxon>
        <taxon>Pseudomonadati</taxon>
        <taxon>Pseudomonadota</taxon>
        <taxon>Alphaproteobacteria</taxon>
        <taxon>Hyphomicrobiales</taxon>
        <taxon>Methylobacteriaceae</taxon>
        <taxon>Methylobacterium</taxon>
    </lineage>
</organism>
<dbReference type="Pfam" id="PF21834">
    <property type="entry name" value="DUF6894"/>
    <property type="match status" value="1"/>
</dbReference>